<sequence>MEVERPRATPAAAAIAATSAPANPRRPISATAASNTRARVRSR</sequence>
<evidence type="ECO:0000313" key="2">
    <source>
        <dbReference type="EMBL" id="EUA85796.1"/>
    </source>
</evidence>
<gene>
    <name evidence="2" type="ORF">I551_7928</name>
</gene>
<organism evidence="2 3">
    <name type="scientific">Mycobacterium ulcerans str. Harvey</name>
    <dbReference type="NCBI Taxonomy" id="1299332"/>
    <lineage>
        <taxon>Bacteria</taxon>
        <taxon>Bacillati</taxon>
        <taxon>Actinomycetota</taxon>
        <taxon>Actinomycetes</taxon>
        <taxon>Mycobacteriales</taxon>
        <taxon>Mycobacteriaceae</taxon>
        <taxon>Mycobacterium</taxon>
        <taxon>Mycobacterium ulcerans group</taxon>
    </lineage>
</organism>
<evidence type="ECO:0000313" key="3">
    <source>
        <dbReference type="Proteomes" id="UP000020681"/>
    </source>
</evidence>
<dbReference type="Proteomes" id="UP000020681">
    <property type="component" value="Unassembled WGS sequence"/>
</dbReference>
<evidence type="ECO:0000256" key="1">
    <source>
        <dbReference type="SAM" id="MobiDB-lite"/>
    </source>
</evidence>
<feature type="compositionally biased region" description="Low complexity" evidence="1">
    <location>
        <begin position="8"/>
        <end position="22"/>
    </location>
</feature>
<reference evidence="2 3" key="1">
    <citation type="submission" date="2014-01" db="EMBL/GenBank/DDBJ databases">
        <authorList>
            <person name="Dobos K."/>
            <person name="Lenaerts A."/>
            <person name="Ordway D."/>
            <person name="DeGroote M.A."/>
            <person name="Parker T."/>
            <person name="Sizemore C."/>
            <person name="Tallon L.J."/>
            <person name="Sadzewicz L.K."/>
            <person name="Sengamalay N."/>
            <person name="Fraser C.M."/>
            <person name="Hine E."/>
            <person name="Shefchek K.A."/>
            <person name="Das S.P."/>
            <person name="Tettelin H."/>
        </authorList>
    </citation>
    <scope>NUCLEOTIDE SEQUENCE [LARGE SCALE GENOMIC DNA]</scope>
    <source>
        <strain evidence="2 3">Harvey</strain>
    </source>
</reference>
<proteinExistence type="predicted"/>
<accession>A0ABN0QMF6</accession>
<name>A0ABN0QMF6_MYCUL</name>
<feature type="region of interest" description="Disordered" evidence="1">
    <location>
        <begin position="1"/>
        <end position="43"/>
    </location>
</feature>
<comment type="caution">
    <text evidence="2">The sequence shown here is derived from an EMBL/GenBank/DDBJ whole genome shotgun (WGS) entry which is preliminary data.</text>
</comment>
<protein>
    <submittedName>
        <fullName evidence="2">Uncharacterized protein</fullName>
    </submittedName>
</protein>
<keyword evidence="3" id="KW-1185">Reference proteome</keyword>
<dbReference type="EMBL" id="JAOL01000189">
    <property type="protein sequence ID" value="EUA85796.1"/>
    <property type="molecule type" value="Genomic_DNA"/>
</dbReference>